<dbReference type="CDD" id="cd00093">
    <property type="entry name" value="HTH_XRE"/>
    <property type="match status" value="1"/>
</dbReference>
<sequence length="213" mass="22936">MATTPKRRKRTVPDAAPEVPLLSLARQVRGWTDTLLGVAGSASDIGMTLAQARIGDPTKKAALSKVGSQLRTWREEAGLTASELSDAVGLGDSHLIEQAEGGVATLPFDIVLRLAGVLGRRDPLPIAMGLTRQYNPELWKALEAFGIGRLAVQGTRERELANVYRGNDAARELDDEHFAQVLAFTKQAFDMAVAFSHRPDHATAEDGAGENLR</sequence>
<dbReference type="RefSeq" id="WP_307636823.1">
    <property type="nucleotide sequence ID" value="NZ_JAUSRR010000003.1"/>
</dbReference>
<name>A0AAW8DVF0_9BURK</name>
<evidence type="ECO:0000313" key="1">
    <source>
        <dbReference type="EMBL" id="MDP9923304.1"/>
    </source>
</evidence>
<organism evidence="1 2">
    <name type="scientific">Variovorax boronicumulans</name>
    <dbReference type="NCBI Taxonomy" id="436515"/>
    <lineage>
        <taxon>Bacteria</taxon>
        <taxon>Pseudomonadati</taxon>
        <taxon>Pseudomonadota</taxon>
        <taxon>Betaproteobacteria</taxon>
        <taxon>Burkholderiales</taxon>
        <taxon>Comamonadaceae</taxon>
        <taxon>Variovorax</taxon>
    </lineage>
</organism>
<protein>
    <submittedName>
        <fullName evidence="1">Transcriptional regulator with XRE-family HTH domain</fullName>
    </submittedName>
</protein>
<gene>
    <name evidence="1" type="ORF">J2W25_002325</name>
</gene>
<dbReference type="InterPro" id="IPR010982">
    <property type="entry name" value="Lambda_DNA-bd_dom_sf"/>
</dbReference>
<dbReference type="EMBL" id="JAUSRR010000003">
    <property type="protein sequence ID" value="MDP9923304.1"/>
    <property type="molecule type" value="Genomic_DNA"/>
</dbReference>
<accession>A0AAW8DVF0</accession>
<evidence type="ECO:0000313" key="2">
    <source>
        <dbReference type="Proteomes" id="UP001244295"/>
    </source>
</evidence>
<reference evidence="1" key="1">
    <citation type="submission" date="2023-07" db="EMBL/GenBank/DDBJ databases">
        <title>Sorghum-associated microbial communities from plants grown in Nebraska, USA.</title>
        <authorList>
            <person name="Schachtman D."/>
        </authorList>
    </citation>
    <scope>NUCLEOTIDE SEQUENCE</scope>
    <source>
        <strain evidence="1">DS2795</strain>
    </source>
</reference>
<dbReference type="Proteomes" id="UP001244295">
    <property type="component" value="Unassembled WGS sequence"/>
</dbReference>
<dbReference type="Gene3D" id="1.10.260.40">
    <property type="entry name" value="lambda repressor-like DNA-binding domains"/>
    <property type="match status" value="1"/>
</dbReference>
<dbReference type="GO" id="GO:0003677">
    <property type="term" value="F:DNA binding"/>
    <property type="evidence" value="ECO:0007669"/>
    <property type="project" value="InterPro"/>
</dbReference>
<comment type="caution">
    <text evidence="1">The sequence shown here is derived from an EMBL/GenBank/DDBJ whole genome shotgun (WGS) entry which is preliminary data.</text>
</comment>
<proteinExistence type="predicted"/>
<dbReference type="AlphaFoldDB" id="A0AAW8DVF0"/>
<dbReference type="InterPro" id="IPR001387">
    <property type="entry name" value="Cro/C1-type_HTH"/>
</dbReference>
<dbReference type="SUPFAM" id="SSF47413">
    <property type="entry name" value="lambda repressor-like DNA-binding domains"/>
    <property type="match status" value="1"/>
</dbReference>